<dbReference type="SUPFAM" id="SSF53639">
    <property type="entry name" value="AraD/HMP-PK domain-like"/>
    <property type="match status" value="1"/>
</dbReference>
<sequence>MAEDGVVKYQVIHQPGGSLDWADLLVLETWRQRLQQRGWLGQYPDGVSYGNVSQRYAQGGLVITATQVAHRSELTGTDYVLVTDYDSQTHTITVIGSTCASSEAPTHWGIYQLDPRIQVIFHIHCETLWNQLLQQPQIPRTPPEVPYGTQAMAQAMRRLYPVGCDPFQRNCLVMAGHQDGIFSFGRTAIEAGQVLFALAGVDHARLIP</sequence>
<feature type="domain" description="Class II aldolase/adducin N-terminal" evidence="1">
    <location>
        <begin position="47"/>
        <end position="196"/>
    </location>
</feature>
<proteinExistence type="predicted"/>
<dbReference type="Pfam" id="PF00596">
    <property type="entry name" value="Aldolase_II"/>
    <property type="match status" value="1"/>
</dbReference>
<dbReference type="AlphaFoldDB" id="A0A1J0A9K4"/>
<evidence type="ECO:0000313" key="2">
    <source>
        <dbReference type="EMBL" id="APB32614.1"/>
    </source>
</evidence>
<dbReference type="Proteomes" id="UP000180235">
    <property type="component" value="Chromosome"/>
</dbReference>
<name>A0A1J0A9K4_9CYAN</name>
<protein>
    <submittedName>
        <fullName evidence="2">Ribulose-5-phosphate 4-epimerase and related epimerase and aldolase</fullName>
    </submittedName>
</protein>
<dbReference type="STRING" id="1188229.GlitD10_0307"/>
<dbReference type="KEGG" id="glt:GlitD10_0307"/>
<dbReference type="InterPro" id="IPR036409">
    <property type="entry name" value="Aldolase_II/adducin_N_sf"/>
</dbReference>
<gene>
    <name evidence="2" type="ORF">GlitD10_0307</name>
</gene>
<reference evidence="2 3" key="1">
    <citation type="submission" date="2016-10" db="EMBL/GenBank/DDBJ databases">
        <title>Description of Gloeomargarita lithophora gen. nov., sp. nov., a thylakoid-bearing basal-branching cyanobacterium with intracellular carbonates, and proposal for Gloeomargaritales ord. nov.</title>
        <authorList>
            <person name="Moreira D."/>
            <person name="Tavera R."/>
            <person name="Benzerara K."/>
            <person name="Skouri-Panet F."/>
            <person name="Couradeau E."/>
            <person name="Gerard E."/>
            <person name="Loussert C."/>
            <person name="Novelo E."/>
            <person name="Zivanovic Y."/>
            <person name="Lopez-Garcia P."/>
        </authorList>
    </citation>
    <scope>NUCLEOTIDE SEQUENCE [LARGE SCALE GENOMIC DNA]</scope>
    <source>
        <strain evidence="2 3">D10</strain>
    </source>
</reference>
<accession>A0A1J0A9K4</accession>
<evidence type="ECO:0000313" key="3">
    <source>
        <dbReference type="Proteomes" id="UP000180235"/>
    </source>
</evidence>
<dbReference type="Gene3D" id="3.40.225.10">
    <property type="entry name" value="Class II aldolase/adducin N-terminal domain"/>
    <property type="match status" value="1"/>
</dbReference>
<dbReference type="EMBL" id="CP017675">
    <property type="protein sequence ID" value="APB32614.1"/>
    <property type="molecule type" value="Genomic_DNA"/>
</dbReference>
<keyword evidence="3" id="KW-1185">Reference proteome</keyword>
<dbReference type="InterPro" id="IPR001303">
    <property type="entry name" value="Aldolase_II/adducin_N"/>
</dbReference>
<organism evidence="2 3">
    <name type="scientific">Gloeomargarita lithophora Alchichica-D10</name>
    <dbReference type="NCBI Taxonomy" id="1188229"/>
    <lineage>
        <taxon>Bacteria</taxon>
        <taxon>Bacillati</taxon>
        <taxon>Cyanobacteriota</taxon>
        <taxon>Cyanophyceae</taxon>
        <taxon>Gloeomargaritales</taxon>
        <taxon>Gloeomargaritaceae</taxon>
        <taxon>Gloeomargarita</taxon>
    </lineage>
</organism>
<evidence type="ECO:0000259" key="1">
    <source>
        <dbReference type="Pfam" id="PF00596"/>
    </source>
</evidence>